<evidence type="ECO:0000313" key="2">
    <source>
        <dbReference type="EMBL" id="QIZ73848.1"/>
    </source>
</evidence>
<protein>
    <submittedName>
        <fullName evidence="2">MOSC domain-containing protein</fullName>
    </submittedName>
</protein>
<dbReference type="KEGG" id="oxy:HCG48_20265"/>
<name>A0A6H1U4N4_9CYAN</name>
<dbReference type="Pfam" id="PF03473">
    <property type="entry name" value="MOSC"/>
    <property type="match status" value="1"/>
</dbReference>
<dbReference type="InterPro" id="IPR005302">
    <property type="entry name" value="MoCF_Sase_C"/>
</dbReference>
<dbReference type="PROSITE" id="PS51340">
    <property type="entry name" value="MOSC"/>
    <property type="match status" value="1"/>
</dbReference>
<feature type="domain" description="MOSC" evidence="1">
    <location>
        <begin position="115"/>
        <end position="260"/>
    </location>
</feature>
<accession>A0A6H1U4N4</accession>
<dbReference type="AlphaFoldDB" id="A0A6H1U4N4"/>
<dbReference type="GO" id="GO:0030151">
    <property type="term" value="F:molybdenum ion binding"/>
    <property type="evidence" value="ECO:0007669"/>
    <property type="project" value="InterPro"/>
</dbReference>
<dbReference type="SUPFAM" id="SSF50800">
    <property type="entry name" value="PK beta-barrel domain-like"/>
    <property type="match status" value="1"/>
</dbReference>
<sequence length="260" mass="28990">MARVKQIFTYPIKGLTPQTHDRAQLERDWGIPGDRAFALMFVDPGKPEPEMTVQWLSKGHFAMQNDWPGLAALNCRRDREILTVSIEGNPLLVASLEDERDRIGQFFTGYLAGLTPTPEARHPQKSPLKLVGNSNGKTRYPDRHPVHISILSQATLDALSEACGKSVDVRRFRPNLLVDGVEAWEEFNWVGKTWQLGEAKIEISARIGRCPNIEVDPETGDRDLGLLSLLKDRYGHCQTGVLAKVLTSGDLTVGDRLKAL</sequence>
<dbReference type="Pfam" id="PF03476">
    <property type="entry name" value="MOSC_N"/>
    <property type="match status" value="1"/>
</dbReference>
<dbReference type="InterPro" id="IPR005303">
    <property type="entry name" value="MOCOS_middle"/>
</dbReference>
<evidence type="ECO:0000313" key="3">
    <source>
        <dbReference type="Proteomes" id="UP000500857"/>
    </source>
</evidence>
<proteinExistence type="predicted"/>
<dbReference type="GO" id="GO:0003824">
    <property type="term" value="F:catalytic activity"/>
    <property type="evidence" value="ECO:0007669"/>
    <property type="project" value="InterPro"/>
</dbReference>
<reference evidence="2 3" key="1">
    <citation type="submission" date="2020-04" db="EMBL/GenBank/DDBJ databases">
        <authorList>
            <person name="Basu S."/>
            <person name="Maruthanayagam V."/>
            <person name="Chakraborty S."/>
            <person name="Pramanik A."/>
            <person name="Mukherjee J."/>
            <person name="Brink B."/>
        </authorList>
    </citation>
    <scope>NUCLEOTIDE SEQUENCE [LARGE SCALE GENOMIC DNA]</scope>
    <source>
        <strain evidence="2 3">AP17</strain>
    </source>
</reference>
<dbReference type="InterPro" id="IPR011037">
    <property type="entry name" value="Pyrv_Knase-like_insert_dom_sf"/>
</dbReference>
<dbReference type="GO" id="GO:0030170">
    <property type="term" value="F:pyridoxal phosphate binding"/>
    <property type="evidence" value="ECO:0007669"/>
    <property type="project" value="InterPro"/>
</dbReference>
<dbReference type="PANTHER" id="PTHR36930">
    <property type="entry name" value="METAL-SULFUR CLUSTER BIOSYNTHESIS PROTEINS YUAD-RELATED"/>
    <property type="match status" value="1"/>
</dbReference>
<dbReference type="Gene3D" id="2.40.33.20">
    <property type="entry name" value="PK beta-barrel domain-like"/>
    <property type="match status" value="1"/>
</dbReference>
<evidence type="ECO:0000259" key="1">
    <source>
        <dbReference type="PROSITE" id="PS51340"/>
    </source>
</evidence>
<organism evidence="2 3">
    <name type="scientific">Oxynema aestuarii AP17</name>
    <dbReference type="NCBI Taxonomy" id="2064643"/>
    <lineage>
        <taxon>Bacteria</taxon>
        <taxon>Bacillati</taxon>
        <taxon>Cyanobacteriota</taxon>
        <taxon>Cyanophyceae</taxon>
        <taxon>Oscillatoriophycideae</taxon>
        <taxon>Oscillatoriales</taxon>
        <taxon>Oscillatoriaceae</taxon>
        <taxon>Oxynema</taxon>
        <taxon>Oxynema aestuarii</taxon>
    </lineage>
</organism>
<dbReference type="PANTHER" id="PTHR36930:SF1">
    <property type="entry name" value="MOSC DOMAIN-CONTAINING PROTEIN"/>
    <property type="match status" value="1"/>
</dbReference>
<keyword evidence="3" id="KW-1185">Reference proteome</keyword>
<dbReference type="EMBL" id="CP051167">
    <property type="protein sequence ID" value="QIZ73848.1"/>
    <property type="molecule type" value="Genomic_DNA"/>
</dbReference>
<gene>
    <name evidence="2" type="ORF">HCG48_20265</name>
</gene>
<dbReference type="Proteomes" id="UP000500857">
    <property type="component" value="Chromosome"/>
</dbReference>
<dbReference type="InterPro" id="IPR052716">
    <property type="entry name" value="MOSC_domain"/>
</dbReference>